<comment type="subcellular location">
    <subcellularLocation>
        <location evidence="1">Cell outer membrane</location>
        <topology evidence="1">Multi-pass membrane protein</topology>
    </subcellularLocation>
</comment>
<feature type="domain" description="PapC N-terminal" evidence="10">
    <location>
        <begin position="22"/>
        <end position="155"/>
    </location>
</feature>
<dbReference type="GO" id="GO:0015473">
    <property type="term" value="F:fimbrial usher porin activity"/>
    <property type="evidence" value="ECO:0007669"/>
    <property type="project" value="InterPro"/>
</dbReference>
<accession>A0A059KZ11</accession>
<dbReference type="InterPro" id="IPR025885">
    <property type="entry name" value="PapC_N"/>
</dbReference>
<feature type="domain" description="PapC-like C-terminal" evidence="9">
    <location>
        <begin position="721"/>
        <end position="782"/>
    </location>
</feature>
<evidence type="ECO:0000256" key="8">
    <source>
        <dbReference type="ARBA" id="ARBA00023237"/>
    </source>
</evidence>
<dbReference type="InterPro" id="IPR042186">
    <property type="entry name" value="FimD_plug_dom"/>
</dbReference>
<dbReference type="Gene3D" id="2.60.40.2070">
    <property type="match status" value="1"/>
</dbReference>
<keyword evidence="8" id="KW-0998">Cell outer membrane</keyword>
<comment type="similarity">
    <text evidence="2">Belongs to the fimbrial export usher family.</text>
</comment>
<evidence type="ECO:0000256" key="5">
    <source>
        <dbReference type="ARBA" id="ARBA00022692"/>
    </source>
</evidence>
<organism evidence="11 12">
    <name type="scientific">Pseudomonas mandelii PD30</name>
    <dbReference type="NCBI Taxonomy" id="1419583"/>
    <lineage>
        <taxon>Bacteria</taxon>
        <taxon>Pseudomonadati</taxon>
        <taxon>Pseudomonadota</taxon>
        <taxon>Gammaproteobacteria</taxon>
        <taxon>Pseudomonadales</taxon>
        <taxon>Pseudomonadaceae</taxon>
        <taxon>Pseudomonas</taxon>
    </lineage>
</organism>
<protein>
    <recommendedName>
        <fullName evidence="13">Pilus assembly protein PapC</fullName>
    </recommendedName>
</protein>
<evidence type="ECO:0000256" key="7">
    <source>
        <dbReference type="ARBA" id="ARBA00023136"/>
    </source>
</evidence>
<dbReference type="Pfam" id="PF00577">
    <property type="entry name" value="Usher"/>
    <property type="match status" value="1"/>
</dbReference>
<evidence type="ECO:0000313" key="11">
    <source>
        <dbReference type="EMBL" id="KDD67297.1"/>
    </source>
</evidence>
<dbReference type="Gene3D" id="3.10.20.410">
    <property type="match status" value="1"/>
</dbReference>
<dbReference type="Proteomes" id="UP000026739">
    <property type="component" value="Unassembled WGS sequence"/>
</dbReference>
<keyword evidence="7" id="KW-0472">Membrane</keyword>
<dbReference type="InterPro" id="IPR037224">
    <property type="entry name" value="PapC_N_sf"/>
</dbReference>
<dbReference type="Gene3D" id="2.60.40.2610">
    <property type="entry name" value="Outer membrane usher protein FimD, plug domain"/>
    <property type="match status" value="1"/>
</dbReference>
<dbReference type="GO" id="GO:0009297">
    <property type="term" value="P:pilus assembly"/>
    <property type="evidence" value="ECO:0007669"/>
    <property type="project" value="InterPro"/>
</dbReference>
<evidence type="ECO:0000256" key="6">
    <source>
        <dbReference type="ARBA" id="ARBA00022729"/>
    </source>
</evidence>
<dbReference type="InterPro" id="IPR025949">
    <property type="entry name" value="PapC-like_C"/>
</dbReference>
<keyword evidence="3" id="KW-0813">Transport</keyword>
<evidence type="ECO:0000313" key="12">
    <source>
        <dbReference type="Proteomes" id="UP000026739"/>
    </source>
</evidence>
<evidence type="ECO:0000256" key="1">
    <source>
        <dbReference type="ARBA" id="ARBA00004571"/>
    </source>
</evidence>
<evidence type="ECO:0000259" key="10">
    <source>
        <dbReference type="Pfam" id="PF13954"/>
    </source>
</evidence>
<comment type="caution">
    <text evidence="11">The sequence shown here is derived from an EMBL/GenBank/DDBJ whole genome shotgun (WGS) entry which is preliminary data.</text>
</comment>
<dbReference type="eggNOG" id="COG3188">
    <property type="taxonomic scope" value="Bacteria"/>
</dbReference>
<reference evidence="11 12" key="1">
    <citation type="submission" date="2013-12" db="EMBL/GenBank/DDBJ databases">
        <authorList>
            <person name="Formusa P.A."/>
            <person name="Habash M."/>
            <person name="Lee H."/>
            <person name="Trevors J.T."/>
        </authorList>
    </citation>
    <scope>NUCLEOTIDE SEQUENCE [LARGE SCALE GENOMIC DNA]</scope>
    <source>
        <strain evidence="11 12">PD30</strain>
    </source>
</reference>
<evidence type="ECO:0000259" key="9">
    <source>
        <dbReference type="Pfam" id="PF13953"/>
    </source>
</evidence>
<dbReference type="EMBL" id="AZQQ01000090">
    <property type="protein sequence ID" value="KDD67297.1"/>
    <property type="molecule type" value="Genomic_DNA"/>
</dbReference>
<proteinExistence type="inferred from homology"/>
<dbReference type="Pfam" id="PF13954">
    <property type="entry name" value="PapC_N"/>
    <property type="match status" value="1"/>
</dbReference>
<dbReference type="AlphaFoldDB" id="A0A059KZ11"/>
<dbReference type="Gene3D" id="2.60.40.3110">
    <property type="match status" value="1"/>
</dbReference>
<dbReference type="SUPFAM" id="SSF141729">
    <property type="entry name" value="FimD N-terminal domain-like"/>
    <property type="match status" value="1"/>
</dbReference>
<gene>
    <name evidence="11" type="ORF">V466_20315</name>
</gene>
<dbReference type="PANTHER" id="PTHR30451">
    <property type="entry name" value="OUTER MEMBRANE USHER PROTEIN"/>
    <property type="match status" value="1"/>
</dbReference>
<keyword evidence="5" id="KW-0812">Transmembrane</keyword>
<dbReference type="PANTHER" id="PTHR30451:SF8">
    <property type="entry name" value="FIMBRIAL USHER PROTEIN"/>
    <property type="match status" value="1"/>
</dbReference>
<evidence type="ECO:0000256" key="2">
    <source>
        <dbReference type="ARBA" id="ARBA00008064"/>
    </source>
</evidence>
<dbReference type="InterPro" id="IPR043142">
    <property type="entry name" value="PapC-like_C_sf"/>
</dbReference>
<dbReference type="InterPro" id="IPR000015">
    <property type="entry name" value="Fimb_usher"/>
</dbReference>
<dbReference type="Pfam" id="PF13953">
    <property type="entry name" value="PapC_C"/>
    <property type="match status" value="1"/>
</dbReference>
<sequence length="802" mass="85873">MVGITLMAAALGKVVADEGVDFDAQVLKARGIDPQLAQYFRLAPRFEQGPRRVTLEVNGVTKGRIHATFNEHGELCVDSSLLASADIHAPERALDAQDIGACLPFNQAFPEAVVRLLPGKEEVALRVPTHALLSPVPMQRSFSNGGSAGLLNYDALLVSRQFNGQSSQYRNFNTEVGLNSRDWLVRSRQSYSAFEGVRRAEHLYAYAEHTWEKQQTRTQFGQLTLAVPLLAGGAFTGVQLLPETALSTLTNEGIGSNTVVEGVAYSPARVEVRQSGVVIYATLVPSGPFTLSGLPLLSLNLDLDVTVHEDGGSQHQFTVPSATLRRGSNAGPTGYTLAAGQVRRFGSDDRETPLFAATTRSWQWGASKHLSAALMGAGQYQAVGWGLQQALTDRTTISAQHVFSSTPAVQLRGSQLQASISTTINRRLSAGLTASQQTEGFRTLTDTAWNEKRKAPESRASQQLSASVNGSLDKLGTLGAMVSRNATVNGRAQSRLGLSWSSSVFKGTHFSLRLEESLGASVQHSPGTAAFASLSFTLGPRRSLSNYARHDRVNGLRTGAQLSEQVDDTLGYTLGVDRAAEGQSDMNGRLSLLPRYTSVDLGYSHSGAGATGYDAAMRGGLAIHSNGITPSPYPLRDTFGLVKIGDDAGIKLRTPQGPVWTDSAGRAVAASLPAYRTGRIEIDTASLPRSVDVLNGYQEVEAGRGSVQAFDFSVISARRVLLMARRADGQPVTQGVGVYDDDQRYLTTVVDAGKIFLIDARPEMQLRLTLPDGASCRLNVSLAQKSESSALFETAESVCEEA</sequence>
<evidence type="ECO:0008006" key="13">
    <source>
        <dbReference type="Google" id="ProtNLM"/>
    </source>
</evidence>
<dbReference type="GO" id="GO:0009279">
    <property type="term" value="C:cell outer membrane"/>
    <property type="evidence" value="ECO:0007669"/>
    <property type="project" value="UniProtKB-SubCell"/>
</dbReference>
<keyword evidence="6" id="KW-0732">Signal</keyword>
<keyword evidence="4" id="KW-1134">Transmembrane beta strand</keyword>
<name>A0A059KZ11_9PSED</name>
<evidence type="ECO:0000256" key="4">
    <source>
        <dbReference type="ARBA" id="ARBA00022452"/>
    </source>
</evidence>
<evidence type="ECO:0000256" key="3">
    <source>
        <dbReference type="ARBA" id="ARBA00022448"/>
    </source>
</evidence>